<reference evidence="1 2" key="1">
    <citation type="journal article" date="2021" name="Int. J. Syst. Evol. Microbiol.">
        <title>Lentilactobacillus fungorum sp. nov., isolated from spent mushroom substrates.</title>
        <authorList>
            <person name="Tohno M."/>
            <person name="Tanizawa Y."/>
            <person name="Kojima Y."/>
            <person name="Sakamoto M."/>
            <person name="Ohkuma M."/>
            <person name="Kobayashi H."/>
        </authorList>
    </citation>
    <scope>NUCLEOTIDE SEQUENCE [LARGE SCALE GENOMIC DNA]</scope>
    <source>
        <strain evidence="1 2">YK48G</strain>
    </source>
</reference>
<name>A0ABQ3W0B5_9LACO</name>
<evidence type="ECO:0000313" key="2">
    <source>
        <dbReference type="Proteomes" id="UP000604765"/>
    </source>
</evidence>
<proteinExistence type="predicted"/>
<comment type="caution">
    <text evidence="1">The sequence shown here is derived from an EMBL/GenBank/DDBJ whole genome shotgun (WGS) entry which is preliminary data.</text>
</comment>
<accession>A0ABQ3W0B5</accession>
<protein>
    <submittedName>
        <fullName evidence="1">Uncharacterized protein</fullName>
    </submittedName>
</protein>
<keyword evidence="2" id="KW-1185">Reference proteome</keyword>
<organism evidence="1 2">
    <name type="scientific">Lentilactobacillus fungorum</name>
    <dbReference type="NCBI Taxonomy" id="2201250"/>
    <lineage>
        <taxon>Bacteria</taxon>
        <taxon>Bacillati</taxon>
        <taxon>Bacillota</taxon>
        <taxon>Bacilli</taxon>
        <taxon>Lactobacillales</taxon>
        <taxon>Lactobacillaceae</taxon>
        <taxon>Lentilactobacillus</taxon>
    </lineage>
</organism>
<dbReference type="EMBL" id="BNJR01000012">
    <property type="protein sequence ID" value="GHP13922.1"/>
    <property type="molecule type" value="Genomic_DNA"/>
</dbReference>
<evidence type="ECO:0000313" key="1">
    <source>
        <dbReference type="EMBL" id="GHP13922.1"/>
    </source>
</evidence>
<dbReference type="Proteomes" id="UP000604765">
    <property type="component" value="Unassembled WGS sequence"/>
</dbReference>
<gene>
    <name evidence="1" type="ORF">YK48G_13470</name>
</gene>
<sequence length="161" mass="18623">MDPELKKYLVPVKNPMYIEQYGFTYADPGDYDYLYDHFRASDTSAILFIDPIHMSLINHWGMTYSIKPYDPDNYKPIYWHSMPSIDDHKVRQYLESREDELGVSILKDYMLVHLAVNAGGPTTELPVDPPEEKVDRSDHFGDFWSGFLAGGLMNGGWGHRK</sequence>